<feature type="region of interest" description="Disordered" evidence="8">
    <location>
        <begin position="1141"/>
        <end position="1276"/>
    </location>
</feature>
<evidence type="ECO:0000256" key="4">
    <source>
        <dbReference type="ARBA" id="ARBA00023015"/>
    </source>
</evidence>
<reference evidence="10" key="1">
    <citation type="submission" date="2022-07" db="EMBL/GenBank/DDBJ databases">
        <title>Genome Sequence of Physisporinus lineatus.</title>
        <authorList>
            <person name="Buettner E."/>
        </authorList>
    </citation>
    <scope>NUCLEOTIDE SEQUENCE</scope>
    <source>
        <strain evidence="10">VT162</strain>
    </source>
</reference>
<keyword evidence="6 7" id="KW-0539">Nucleus</keyword>
<feature type="region of interest" description="Disordered" evidence="8">
    <location>
        <begin position="741"/>
        <end position="836"/>
    </location>
</feature>
<comment type="caution">
    <text evidence="10">The sequence shown here is derived from an EMBL/GenBank/DDBJ whole genome shotgun (WGS) entry which is preliminary data.</text>
</comment>
<feature type="compositionally biased region" description="Polar residues" evidence="8">
    <location>
        <begin position="297"/>
        <end position="307"/>
    </location>
</feature>
<comment type="subcellular location">
    <subcellularLocation>
        <location evidence="1 7">Nucleus</location>
    </subcellularLocation>
</comment>
<feature type="region of interest" description="Disordered" evidence="8">
    <location>
        <begin position="1105"/>
        <end position="1126"/>
    </location>
</feature>
<keyword evidence="11" id="KW-1185">Reference proteome</keyword>
<evidence type="ECO:0000256" key="7">
    <source>
        <dbReference type="PROSITE-ProRule" id="PRU00810"/>
    </source>
</evidence>
<protein>
    <recommendedName>
        <fullName evidence="9">Histone deacetylase interacting domain-containing protein</fullName>
    </recommendedName>
</protein>
<dbReference type="Gene3D" id="1.20.1160.11">
    <property type="entry name" value="Paired amphipathic helix"/>
    <property type="match status" value="3"/>
</dbReference>
<dbReference type="AlphaFoldDB" id="A0AAD5UPR5"/>
<dbReference type="PANTHER" id="PTHR12346:SF0">
    <property type="entry name" value="SIN3A, ISOFORM G"/>
    <property type="match status" value="1"/>
</dbReference>
<evidence type="ECO:0000256" key="3">
    <source>
        <dbReference type="ARBA" id="ARBA00022737"/>
    </source>
</evidence>
<evidence type="ECO:0000256" key="2">
    <source>
        <dbReference type="ARBA" id="ARBA00022491"/>
    </source>
</evidence>
<accession>A0AAD5UPR5</accession>
<dbReference type="FunFam" id="1.20.1160.11:FF:000002">
    <property type="entry name" value="Paired amphipathic helix protein SIN3"/>
    <property type="match status" value="1"/>
</dbReference>
<proteinExistence type="predicted"/>
<evidence type="ECO:0000256" key="6">
    <source>
        <dbReference type="ARBA" id="ARBA00023242"/>
    </source>
</evidence>
<sequence>MDAQMDDTPSSPERPLNVTDALSYLDSVKIQFQDRPDVYNRFLDIMKDFKSQYIDTPGVIERVSNLFHGHPTLIQGFNTFLPAGYRIECTADNRNPNIITVTTPSGTMFQSTNGTFHLDPNMPPPHPHFASPSVVPEADMKQALDYLEKVKTRYANDPERYRRFLKLLSPLEAGSSLDDEEFFNLVSRIFEDDSDLMEGFYEFLRDRNVQRQAAAKLDEAQGSSKPRDIETKRRRGEPANAASGSASLPHKRKRKVIERENSAKDKDILVGGKGSNKIELGPMLQYQKRTKQGHATAPNSEVPSPSLMQRHAAPLSPRRTTFPHPPLAGPSTVLIPHQAPPSPVGRYDDGQFFDRVKRALNNRETYNEFLKIVNLFTQDMIDSTRLVHKSRSFLGDGELMVQFKEILGYDERRERMVINAEEIWTRPTGVLDRPSRNQLHERFGSYRKLPAHETNVLCSGRDDMCKSVLNDDWISQPTFASEDAGFIAHKKNIYEEALHRSEEERHEYDFHLEAIRKTVSMLEPFNNKISQLSPEERQTYKIKNNASDAGKSLQFRIIKKIYGMEPGKEVWRVMQESPAIAIPVVLTRLKQKEEEWKRAQKEWNKIWREVDLRNYAKSLDHQSISWKSQDKKSTTPKFFVNQIEVAREEQRAKRAGLVDPLFGRTRPRHQLEYVVEDEEVLKDEIKLVCSFLDRTGDRVSVAERKKIESFLRSFVPVFFMMDPVAFNGSFVPSGSGVDGFGHDADEGESSANGSSTTHAKTGRGGKRNGAAANGGSDLRKRLLKSEQAKSSRRTRAAFASPSSSRRGSPTVGDTARVAGDTHVESRSSSGDTRSSRKGTFYTNTTFYVLIRQLELLYSRLHLFKAIATSAISDPTSYKPVPIAQSLGVLNDLSALGERAHDAPHYYDLFLESCEKLFDNQMEQHVFEDIMRYMFGIKDAYKAFTVDKVIGAIVKQVQSLLADPRSQELYELLRRERDIASPTTQDLINTRKNTEKVLGPDENLFRIDWLPEMKTITIQLLGKDDSSMDDTEVLNGRWQAYIDSYVSTGQTEGVPPSLIARKPFLQRNIRAVSPLTTPAINSRGTLSMRVCVRTYRLFYVTGGEESFSRRRTPRDGREELKERSLAAHEARQRWLEKKKWVGDDEPEEKVKDGASSSTSRPSTSGRKSPVKEREIEKGASKEGKVSGSSQKSAAEGDKKGLESNVTPPDRGDAASPSKDALETIAEDVSTKEKVSKDKDARKKSPIPEAPISEKSKDVEKVRDAIDEDVAMEATSSA</sequence>
<feature type="region of interest" description="Disordered" evidence="8">
    <location>
        <begin position="214"/>
        <end position="274"/>
    </location>
</feature>
<dbReference type="Pfam" id="PF16879">
    <property type="entry name" value="Sin3a_C"/>
    <property type="match status" value="1"/>
</dbReference>
<dbReference type="InterPro" id="IPR013194">
    <property type="entry name" value="HDAC_interact_dom"/>
</dbReference>
<evidence type="ECO:0000256" key="5">
    <source>
        <dbReference type="ARBA" id="ARBA00023163"/>
    </source>
</evidence>
<feature type="region of interest" description="Disordered" evidence="8">
    <location>
        <begin position="288"/>
        <end position="317"/>
    </location>
</feature>
<feature type="compositionally biased region" description="Low complexity" evidence="8">
    <location>
        <begin position="796"/>
        <end position="808"/>
    </location>
</feature>
<dbReference type="Pfam" id="PF02671">
    <property type="entry name" value="PAH"/>
    <property type="match status" value="3"/>
</dbReference>
<keyword evidence="5" id="KW-0804">Transcription</keyword>
<dbReference type="GO" id="GO:0003714">
    <property type="term" value="F:transcription corepressor activity"/>
    <property type="evidence" value="ECO:0007669"/>
    <property type="project" value="InterPro"/>
</dbReference>
<evidence type="ECO:0000259" key="9">
    <source>
        <dbReference type="SMART" id="SM00761"/>
    </source>
</evidence>
<keyword evidence="3" id="KW-0677">Repeat</keyword>
<dbReference type="InterPro" id="IPR036600">
    <property type="entry name" value="PAH_sf"/>
</dbReference>
<dbReference type="PROSITE" id="PS51477">
    <property type="entry name" value="PAH"/>
    <property type="match status" value="2"/>
</dbReference>
<dbReference type="FunFam" id="1.20.1160.11:FF:000001">
    <property type="entry name" value="Paired amphipathic helix protein Sin3"/>
    <property type="match status" value="1"/>
</dbReference>
<keyword evidence="2" id="KW-0678">Repressor</keyword>
<feature type="compositionally biased region" description="Basic and acidic residues" evidence="8">
    <location>
        <begin position="777"/>
        <end position="789"/>
    </location>
</feature>
<dbReference type="PANTHER" id="PTHR12346">
    <property type="entry name" value="SIN3B-RELATED"/>
    <property type="match status" value="1"/>
</dbReference>
<dbReference type="Proteomes" id="UP001212997">
    <property type="component" value="Unassembled WGS sequence"/>
</dbReference>
<dbReference type="InterPro" id="IPR031693">
    <property type="entry name" value="Sin3_C"/>
</dbReference>
<dbReference type="GO" id="GO:0000122">
    <property type="term" value="P:negative regulation of transcription by RNA polymerase II"/>
    <property type="evidence" value="ECO:0007669"/>
    <property type="project" value="TreeGrafter"/>
</dbReference>
<name>A0AAD5UPR5_9APHY</name>
<feature type="domain" description="Histone deacetylase interacting" evidence="9">
    <location>
        <begin position="439"/>
        <end position="539"/>
    </location>
</feature>
<feature type="compositionally biased region" description="Basic and acidic residues" evidence="8">
    <location>
        <begin position="1168"/>
        <end position="1183"/>
    </location>
</feature>
<feature type="compositionally biased region" description="Basic and acidic residues" evidence="8">
    <location>
        <begin position="1141"/>
        <end position="1151"/>
    </location>
</feature>
<gene>
    <name evidence="10" type="ORF">NLI96_g12497</name>
</gene>
<feature type="compositionally biased region" description="Low complexity" evidence="8">
    <location>
        <begin position="1154"/>
        <end position="1166"/>
    </location>
</feature>
<evidence type="ECO:0000313" key="10">
    <source>
        <dbReference type="EMBL" id="KAJ3474368.1"/>
    </source>
</evidence>
<dbReference type="GO" id="GO:0070822">
    <property type="term" value="C:Sin3-type complex"/>
    <property type="evidence" value="ECO:0007669"/>
    <property type="project" value="TreeGrafter"/>
</dbReference>
<keyword evidence="4" id="KW-0805">Transcription regulation</keyword>
<dbReference type="SUPFAM" id="SSF47762">
    <property type="entry name" value="PAH2 domain"/>
    <property type="match status" value="3"/>
</dbReference>
<dbReference type="EMBL" id="JANAWD010001080">
    <property type="protein sequence ID" value="KAJ3474368.1"/>
    <property type="molecule type" value="Genomic_DNA"/>
</dbReference>
<feature type="compositionally biased region" description="Basic and acidic residues" evidence="8">
    <location>
        <begin position="1250"/>
        <end position="1263"/>
    </location>
</feature>
<feature type="compositionally biased region" description="Basic and acidic residues" evidence="8">
    <location>
        <begin position="257"/>
        <end position="268"/>
    </location>
</feature>
<feature type="compositionally biased region" description="Polar residues" evidence="8">
    <location>
        <begin position="749"/>
        <end position="758"/>
    </location>
</feature>
<feature type="compositionally biased region" description="Basic and acidic residues" evidence="8">
    <location>
        <begin position="1112"/>
        <end position="1126"/>
    </location>
</feature>
<dbReference type="InterPro" id="IPR039774">
    <property type="entry name" value="Sin3-like"/>
</dbReference>
<evidence type="ECO:0000256" key="8">
    <source>
        <dbReference type="SAM" id="MobiDB-lite"/>
    </source>
</evidence>
<dbReference type="InterPro" id="IPR003822">
    <property type="entry name" value="PAH"/>
</dbReference>
<evidence type="ECO:0000313" key="11">
    <source>
        <dbReference type="Proteomes" id="UP001212997"/>
    </source>
</evidence>
<feature type="compositionally biased region" description="Basic and acidic residues" evidence="8">
    <location>
        <begin position="1227"/>
        <end position="1241"/>
    </location>
</feature>
<dbReference type="SMART" id="SM00761">
    <property type="entry name" value="HDAC_interact"/>
    <property type="match status" value="1"/>
</dbReference>
<evidence type="ECO:0000256" key="1">
    <source>
        <dbReference type="ARBA" id="ARBA00004123"/>
    </source>
</evidence>
<dbReference type="Pfam" id="PF08295">
    <property type="entry name" value="Sin3_corepress"/>
    <property type="match status" value="1"/>
</dbReference>
<organism evidence="10 11">
    <name type="scientific">Meripilus lineatus</name>
    <dbReference type="NCBI Taxonomy" id="2056292"/>
    <lineage>
        <taxon>Eukaryota</taxon>
        <taxon>Fungi</taxon>
        <taxon>Dikarya</taxon>
        <taxon>Basidiomycota</taxon>
        <taxon>Agaricomycotina</taxon>
        <taxon>Agaricomycetes</taxon>
        <taxon>Polyporales</taxon>
        <taxon>Meripilaceae</taxon>
        <taxon>Meripilus</taxon>
    </lineage>
</organism>